<reference evidence="12" key="1">
    <citation type="journal article" date="2020" name="Stud. Mycol.">
        <title>101 Dothideomycetes genomes: a test case for predicting lifestyles and emergence of pathogens.</title>
        <authorList>
            <person name="Haridas S."/>
            <person name="Albert R."/>
            <person name="Binder M."/>
            <person name="Bloem J."/>
            <person name="Labutti K."/>
            <person name="Salamov A."/>
            <person name="Andreopoulos B."/>
            <person name="Baker S."/>
            <person name="Barry K."/>
            <person name="Bills G."/>
            <person name="Bluhm B."/>
            <person name="Cannon C."/>
            <person name="Castanera R."/>
            <person name="Culley D."/>
            <person name="Daum C."/>
            <person name="Ezra D."/>
            <person name="Gonzalez J."/>
            <person name="Henrissat B."/>
            <person name="Kuo A."/>
            <person name="Liang C."/>
            <person name="Lipzen A."/>
            <person name="Lutzoni F."/>
            <person name="Magnuson J."/>
            <person name="Mondo S."/>
            <person name="Nolan M."/>
            <person name="Ohm R."/>
            <person name="Pangilinan J."/>
            <person name="Park H.-J."/>
            <person name="Ramirez L."/>
            <person name="Alfaro M."/>
            <person name="Sun H."/>
            <person name="Tritt A."/>
            <person name="Yoshinaga Y."/>
            <person name="Zwiers L.-H."/>
            <person name="Turgeon B."/>
            <person name="Goodwin S."/>
            <person name="Spatafora J."/>
            <person name="Crous P."/>
            <person name="Grigoriev I."/>
        </authorList>
    </citation>
    <scope>NUCLEOTIDE SEQUENCE</scope>
    <source>
        <strain evidence="12">CBS 207.26</strain>
    </source>
</reference>
<evidence type="ECO:0000313" key="13">
    <source>
        <dbReference type="Proteomes" id="UP000800200"/>
    </source>
</evidence>
<evidence type="ECO:0000256" key="10">
    <source>
        <dbReference type="ARBA" id="ARBA00024983"/>
    </source>
</evidence>
<keyword evidence="5" id="KW-0964">Secreted</keyword>
<evidence type="ECO:0000256" key="6">
    <source>
        <dbReference type="ARBA" id="ARBA00022729"/>
    </source>
</evidence>
<evidence type="ECO:0000256" key="3">
    <source>
        <dbReference type="ARBA" id="ARBA00005336"/>
    </source>
</evidence>
<evidence type="ECO:0000256" key="8">
    <source>
        <dbReference type="ARBA" id="ARBA00023277"/>
    </source>
</evidence>
<keyword evidence="9" id="KW-0326">Glycosidase</keyword>
<feature type="non-terminal residue" evidence="12">
    <location>
        <position position="1"/>
    </location>
</feature>
<comment type="subcellular location">
    <subcellularLocation>
        <location evidence="2">Secreted</location>
    </subcellularLocation>
</comment>
<organism evidence="12 13">
    <name type="scientific">Zopfia rhizophila CBS 207.26</name>
    <dbReference type="NCBI Taxonomy" id="1314779"/>
    <lineage>
        <taxon>Eukaryota</taxon>
        <taxon>Fungi</taxon>
        <taxon>Dikarya</taxon>
        <taxon>Ascomycota</taxon>
        <taxon>Pezizomycotina</taxon>
        <taxon>Dothideomycetes</taxon>
        <taxon>Dothideomycetes incertae sedis</taxon>
        <taxon>Zopfiaceae</taxon>
        <taxon>Zopfia</taxon>
    </lineage>
</organism>
<dbReference type="Pfam" id="PF01915">
    <property type="entry name" value="Glyco_hydro_3_C"/>
    <property type="match status" value="1"/>
</dbReference>
<dbReference type="Gene3D" id="3.40.50.1700">
    <property type="entry name" value="Glycoside hydrolase family 3 C-terminal domain"/>
    <property type="match status" value="1"/>
</dbReference>
<evidence type="ECO:0000256" key="5">
    <source>
        <dbReference type="ARBA" id="ARBA00022525"/>
    </source>
</evidence>
<dbReference type="EC" id="3.2.1.21" evidence="4"/>
<dbReference type="EMBL" id="ML994622">
    <property type="protein sequence ID" value="KAF2188883.1"/>
    <property type="molecule type" value="Genomic_DNA"/>
</dbReference>
<evidence type="ECO:0000256" key="1">
    <source>
        <dbReference type="ARBA" id="ARBA00000448"/>
    </source>
</evidence>
<evidence type="ECO:0000256" key="7">
    <source>
        <dbReference type="ARBA" id="ARBA00022801"/>
    </source>
</evidence>
<sequence>NKDVYVRAKHKALIREIGATSMVLLKNEHKALPLTGKVGHIALFGNDAGSNPYRVNGCRNRGYNNGTLRQGWESGSFLFPYLIT</sequence>
<dbReference type="SUPFAM" id="SSF52279">
    <property type="entry name" value="Beta-D-glucan exohydrolase, C-terminal domain"/>
    <property type="match status" value="1"/>
</dbReference>
<evidence type="ECO:0000259" key="11">
    <source>
        <dbReference type="Pfam" id="PF01915"/>
    </source>
</evidence>
<evidence type="ECO:0000256" key="9">
    <source>
        <dbReference type="ARBA" id="ARBA00023295"/>
    </source>
</evidence>
<name>A0A6A6ECG4_9PEZI</name>
<dbReference type="InterPro" id="IPR002772">
    <property type="entry name" value="Glyco_hydro_3_C"/>
</dbReference>
<evidence type="ECO:0000256" key="4">
    <source>
        <dbReference type="ARBA" id="ARBA00012744"/>
    </source>
</evidence>
<dbReference type="InterPro" id="IPR050288">
    <property type="entry name" value="Cellulose_deg_GH3"/>
</dbReference>
<dbReference type="PANTHER" id="PTHR42715">
    <property type="entry name" value="BETA-GLUCOSIDASE"/>
    <property type="match status" value="1"/>
</dbReference>
<dbReference type="InterPro" id="IPR036881">
    <property type="entry name" value="Glyco_hydro_3_C_sf"/>
</dbReference>
<protein>
    <recommendedName>
        <fullName evidence="4">beta-glucosidase</fullName>
        <ecNumber evidence="4">3.2.1.21</ecNumber>
    </recommendedName>
</protein>
<keyword evidence="13" id="KW-1185">Reference proteome</keyword>
<feature type="domain" description="Glycoside hydrolase family 3 C-terminal" evidence="11">
    <location>
        <begin position="22"/>
        <end position="84"/>
    </location>
</feature>
<gene>
    <name evidence="12" type="ORF">K469DRAFT_521039</name>
</gene>
<dbReference type="GO" id="GO:0009251">
    <property type="term" value="P:glucan catabolic process"/>
    <property type="evidence" value="ECO:0007669"/>
    <property type="project" value="TreeGrafter"/>
</dbReference>
<dbReference type="PANTHER" id="PTHR42715:SF12">
    <property type="entry name" value="BETA-GLUCOSIDASE G-RELATED"/>
    <property type="match status" value="1"/>
</dbReference>
<keyword evidence="8" id="KW-0119">Carbohydrate metabolism</keyword>
<dbReference type="OrthoDB" id="416222at2759"/>
<keyword evidence="6" id="KW-0732">Signal</keyword>
<comment type="function">
    <text evidence="10">Beta-glucosidases are one of a number of cellulolytic enzymes involved in the degradation of cellulosic biomass. Catalyzes the last step releasing glucose from the inhibitory cellobiose.</text>
</comment>
<comment type="catalytic activity">
    <reaction evidence="1">
        <text>Hydrolysis of terminal, non-reducing beta-D-glucosyl residues with release of beta-D-glucose.</text>
        <dbReference type="EC" id="3.2.1.21"/>
    </reaction>
</comment>
<proteinExistence type="inferred from homology"/>
<evidence type="ECO:0000313" key="12">
    <source>
        <dbReference type="EMBL" id="KAF2188883.1"/>
    </source>
</evidence>
<feature type="non-terminal residue" evidence="12">
    <location>
        <position position="84"/>
    </location>
</feature>
<dbReference type="GO" id="GO:0008422">
    <property type="term" value="F:beta-glucosidase activity"/>
    <property type="evidence" value="ECO:0007669"/>
    <property type="project" value="UniProtKB-EC"/>
</dbReference>
<dbReference type="Proteomes" id="UP000800200">
    <property type="component" value="Unassembled WGS sequence"/>
</dbReference>
<accession>A0A6A6ECG4</accession>
<dbReference type="GO" id="GO:0005576">
    <property type="term" value="C:extracellular region"/>
    <property type="evidence" value="ECO:0007669"/>
    <property type="project" value="UniProtKB-SubCell"/>
</dbReference>
<comment type="similarity">
    <text evidence="3">Belongs to the glycosyl hydrolase 3 family.</text>
</comment>
<evidence type="ECO:0000256" key="2">
    <source>
        <dbReference type="ARBA" id="ARBA00004613"/>
    </source>
</evidence>
<keyword evidence="7" id="KW-0378">Hydrolase</keyword>
<dbReference type="AlphaFoldDB" id="A0A6A6ECG4"/>